<comment type="subunit">
    <text evidence="11">Component of the proteasome complex.</text>
</comment>
<protein>
    <recommendedName>
        <fullName evidence="11">Proteasome subunit beta</fullName>
    </recommendedName>
</protein>
<evidence type="ECO:0000313" key="13">
    <source>
        <dbReference type="RefSeq" id="XP_017032921.1"/>
    </source>
</evidence>
<sequence length="252" mass="27351">MNNNNLATFSPFMGQGKRDADMKLNHGTTAVGFVYQGGIVLCADSKVTQGNVILSKSMLKALPVGDHIMATVAGASADCSFWIRTLAWESRLHELKYGEPLSLLAAATIISNVSLDEWDNGRNLYMGMILAGMDESGPGLVRINCDGFIVRGTLFAVGSGSERALEILNTGFDFDLSDQQAFDLGFRAVCHASIEDAYTGGSVSLHHMVKNTWKTLGTKTCKELHENFKKGLNYAGEGEDEELLPPKRLKLV</sequence>
<reference evidence="12" key="1">
    <citation type="submission" date="2025-05" db="UniProtKB">
        <authorList>
            <consortium name="RefSeq"/>
        </authorList>
    </citation>
    <scope>NUCLEOTIDE SEQUENCE [LARGE SCALE GENOMIC DNA]</scope>
    <source>
        <strain evidence="12">14028-0561.14</strain>
    </source>
</reference>
<comment type="function">
    <text evidence="8">Non-catalytic component of the proteasome, a multicatalytic proteinase complex which is characterized by its ability to cleave peptides with Arg, Phe, Tyr, Leu, and Glu adjacent to the leaving group at neutral or slightly basic pH. The proteasome has an ATP-dependent proteolytic activity.</text>
</comment>
<dbReference type="AlphaFoldDB" id="A0A6P4JBJ7"/>
<dbReference type="GeneID" id="108082130"/>
<dbReference type="GO" id="GO:0005839">
    <property type="term" value="C:proteasome core complex"/>
    <property type="evidence" value="ECO:0007669"/>
    <property type="project" value="InterPro"/>
</dbReference>
<dbReference type="GO" id="GO:0005737">
    <property type="term" value="C:cytoplasm"/>
    <property type="evidence" value="ECO:0007669"/>
    <property type="project" value="UniProtKB-SubCell"/>
</dbReference>
<keyword evidence="4" id="KW-0888">Threonine protease</keyword>
<organism evidence="12 13">
    <name type="scientific">Drosophila kikkawai</name>
    <name type="common">Fruit fly</name>
    <dbReference type="NCBI Taxonomy" id="30033"/>
    <lineage>
        <taxon>Eukaryota</taxon>
        <taxon>Metazoa</taxon>
        <taxon>Ecdysozoa</taxon>
        <taxon>Arthropoda</taxon>
        <taxon>Hexapoda</taxon>
        <taxon>Insecta</taxon>
        <taxon>Pterygota</taxon>
        <taxon>Neoptera</taxon>
        <taxon>Endopterygota</taxon>
        <taxon>Diptera</taxon>
        <taxon>Brachycera</taxon>
        <taxon>Muscomorpha</taxon>
        <taxon>Ephydroidea</taxon>
        <taxon>Drosophilidae</taxon>
        <taxon>Drosophila</taxon>
        <taxon>Sophophora</taxon>
    </lineage>
</organism>
<evidence type="ECO:0000256" key="5">
    <source>
        <dbReference type="ARBA" id="ARBA00022801"/>
    </source>
</evidence>
<keyword evidence="6 11" id="KW-0647">Proteasome</keyword>
<dbReference type="InterPro" id="IPR029055">
    <property type="entry name" value="Ntn_hydrolases_N"/>
</dbReference>
<evidence type="ECO:0000256" key="9">
    <source>
        <dbReference type="ARBA" id="ARBA00026071"/>
    </source>
</evidence>
<dbReference type="GO" id="GO:0005634">
    <property type="term" value="C:nucleus"/>
    <property type="evidence" value="ECO:0007669"/>
    <property type="project" value="UniProtKB-SubCell"/>
</dbReference>
<dbReference type="InterPro" id="IPR001353">
    <property type="entry name" value="Proteasome_sua/b"/>
</dbReference>
<evidence type="ECO:0000256" key="8">
    <source>
        <dbReference type="ARBA" id="ARBA00024953"/>
    </source>
</evidence>
<dbReference type="RefSeq" id="XP_017032921.1">
    <property type="nucleotide sequence ID" value="XM_017177432.3"/>
</dbReference>
<dbReference type="PRINTS" id="PR00141">
    <property type="entry name" value="PROTEASOME"/>
</dbReference>
<comment type="subunit">
    <text evidence="9">The 26S proteasome consists of a 20S proteasome core and two 19S regulatory subunits. The 20S proteasome core is composed of 28 subunits that are arranged in four stacked rings, resulting in a barrel-shaped structure. The two end rings are each formed by seven alpha subunits, and the two central rings are each formed by seven beta subunits. The catalytic chamber with the active sites is on the inside of the barrel.</text>
</comment>
<dbReference type="InterPro" id="IPR000243">
    <property type="entry name" value="Pept_T1A_subB"/>
</dbReference>
<proteinExistence type="inferred from homology"/>
<evidence type="ECO:0000313" key="12">
    <source>
        <dbReference type="Proteomes" id="UP001652661"/>
    </source>
</evidence>
<keyword evidence="11" id="KW-0539">Nucleus</keyword>
<dbReference type="PROSITE" id="PS00854">
    <property type="entry name" value="PROTEASOME_BETA_1"/>
    <property type="match status" value="1"/>
</dbReference>
<evidence type="ECO:0000256" key="6">
    <source>
        <dbReference type="ARBA" id="ARBA00022942"/>
    </source>
</evidence>
<comment type="function">
    <text evidence="11">Component of the proteasome, a multicatalytic proteinase complex which is characterized by its ability to cleave peptides with Arg, Phe, Tyr, Leu, and Glu adjacent to the leaving group at neutral or slightly basic pH. The proteasome has an ATP-dependent proteolytic activity.</text>
</comment>
<evidence type="ECO:0000256" key="3">
    <source>
        <dbReference type="ARBA" id="ARBA00022670"/>
    </source>
</evidence>
<dbReference type="Pfam" id="PF00227">
    <property type="entry name" value="Proteasome"/>
    <property type="match status" value="1"/>
</dbReference>
<dbReference type="GO" id="GO:0004298">
    <property type="term" value="F:threonine-type endopeptidase activity"/>
    <property type="evidence" value="ECO:0007669"/>
    <property type="project" value="UniProtKB-KW"/>
</dbReference>
<evidence type="ECO:0000256" key="1">
    <source>
        <dbReference type="ARBA" id="ARBA00001198"/>
    </source>
</evidence>
<dbReference type="InterPro" id="IPR016050">
    <property type="entry name" value="Proteasome_bsu_CS"/>
</dbReference>
<keyword evidence="3" id="KW-0645">Protease</keyword>
<keyword evidence="7" id="KW-0865">Zymogen</keyword>
<evidence type="ECO:0000256" key="10">
    <source>
        <dbReference type="PIRSR" id="PIRSR600243-1"/>
    </source>
</evidence>
<dbReference type="PANTHER" id="PTHR32194:SF3">
    <property type="entry name" value="PROTEASOME SUBUNIT BETA"/>
    <property type="match status" value="1"/>
</dbReference>
<evidence type="ECO:0000256" key="11">
    <source>
        <dbReference type="RuleBase" id="RU004203"/>
    </source>
</evidence>
<comment type="similarity">
    <text evidence="11">Belongs to the peptidase T1B family.</text>
</comment>
<feature type="active site" description="Nucleophile" evidence="10">
    <location>
        <position position="28"/>
    </location>
</feature>
<dbReference type="InterPro" id="IPR023333">
    <property type="entry name" value="Proteasome_suB-type"/>
</dbReference>
<dbReference type="OrthoDB" id="37597at2759"/>
<dbReference type="Gene3D" id="3.60.20.10">
    <property type="entry name" value="Glutamine Phosphoribosylpyrophosphate, subunit 1, domain 1"/>
    <property type="match status" value="1"/>
</dbReference>
<comment type="subcellular location">
    <subcellularLocation>
        <location evidence="11">Cytoplasm</location>
    </subcellularLocation>
    <subcellularLocation>
        <location evidence="11">Nucleus</location>
    </subcellularLocation>
</comment>
<dbReference type="PANTHER" id="PTHR32194">
    <property type="entry name" value="METALLOPROTEASE TLDD"/>
    <property type="match status" value="1"/>
</dbReference>
<evidence type="ECO:0000256" key="4">
    <source>
        <dbReference type="ARBA" id="ARBA00022698"/>
    </source>
</evidence>
<name>A0A6P4JBJ7_DROKI</name>
<gene>
    <name evidence="13" type="primary">LOC108082130</name>
</gene>
<reference evidence="13" key="2">
    <citation type="submission" date="2025-08" db="UniProtKB">
        <authorList>
            <consortium name="RefSeq"/>
        </authorList>
    </citation>
    <scope>IDENTIFICATION</scope>
    <source>
        <strain evidence="13">14028-0561.14</strain>
        <tissue evidence="13">Whole fly</tissue>
    </source>
</reference>
<keyword evidence="2 11" id="KW-0963">Cytoplasm</keyword>
<keyword evidence="12" id="KW-1185">Reference proteome</keyword>
<evidence type="ECO:0000256" key="7">
    <source>
        <dbReference type="ARBA" id="ARBA00023145"/>
    </source>
</evidence>
<keyword evidence="5" id="KW-0378">Hydrolase</keyword>
<dbReference type="GO" id="GO:0051603">
    <property type="term" value="P:proteolysis involved in protein catabolic process"/>
    <property type="evidence" value="ECO:0007669"/>
    <property type="project" value="InterPro"/>
</dbReference>
<accession>A0A6P4JBJ7</accession>
<evidence type="ECO:0000256" key="2">
    <source>
        <dbReference type="ARBA" id="ARBA00022490"/>
    </source>
</evidence>
<comment type="catalytic activity">
    <reaction evidence="1">
        <text>Cleavage of peptide bonds with very broad specificity.</text>
        <dbReference type="EC" id="3.4.25.1"/>
    </reaction>
</comment>
<dbReference type="Proteomes" id="UP001652661">
    <property type="component" value="Chromosome 2L"/>
</dbReference>
<dbReference type="SUPFAM" id="SSF56235">
    <property type="entry name" value="N-terminal nucleophile aminohydrolases (Ntn hydrolases)"/>
    <property type="match status" value="1"/>
</dbReference>